<feature type="domain" description="ABC3 transporter permease C-terminal" evidence="8">
    <location>
        <begin position="289"/>
        <end position="400"/>
    </location>
</feature>
<accession>A0ABS1Q3T8</accession>
<evidence type="ECO:0000313" key="10">
    <source>
        <dbReference type="EMBL" id="MBL1119328.1"/>
    </source>
</evidence>
<dbReference type="InterPro" id="IPR003838">
    <property type="entry name" value="ABC3_permease_C"/>
</dbReference>
<evidence type="ECO:0000259" key="8">
    <source>
        <dbReference type="Pfam" id="PF02687"/>
    </source>
</evidence>
<name>A0ABS1Q3T8_9ACTN</name>
<comment type="similarity">
    <text evidence="6">Belongs to the ABC-4 integral membrane protein family.</text>
</comment>
<keyword evidence="11" id="KW-1185">Reference proteome</keyword>
<evidence type="ECO:0000256" key="2">
    <source>
        <dbReference type="ARBA" id="ARBA00022475"/>
    </source>
</evidence>
<feature type="transmembrane region" description="Helical" evidence="7">
    <location>
        <begin position="40"/>
        <end position="62"/>
    </location>
</feature>
<dbReference type="PANTHER" id="PTHR30572">
    <property type="entry name" value="MEMBRANE COMPONENT OF TRANSPORTER-RELATED"/>
    <property type="match status" value="1"/>
</dbReference>
<dbReference type="Pfam" id="PF12704">
    <property type="entry name" value="MacB_PCD"/>
    <property type="match status" value="1"/>
</dbReference>
<comment type="subcellular location">
    <subcellularLocation>
        <location evidence="1">Cell membrane</location>
        <topology evidence="1">Multi-pass membrane protein</topology>
    </subcellularLocation>
</comment>
<keyword evidence="3 7" id="KW-0812">Transmembrane</keyword>
<proteinExistence type="inferred from homology"/>
<evidence type="ECO:0000259" key="9">
    <source>
        <dbReference type="Pfam" id="PF12704"/>
    </source>
</evidence>
<reference evidence="10 11" key="1">
    <citation type="submission" date="2021-01" db="EMBL/GenBank/DDBJ databases">
        <title>WGS of actinomycetes isolated from Thailand.</title>
        <authorList>
            <person name="Thawai C."/>
        </authorList>
    </citation>
    <scope>NUCLEOTIDE SEQUENCE [LARGE SCALE GENOMIC DNA]</scope>
    <source>
        <strain evidence="10 11">CA3R110</strain>
    </source>
</reference>
<dbReference type="InterPro" id="IPR050250">
    <property type="entry name" value="Macrolide_Exporter_MacB"/>
</dbReference>
<organism evidence="10 11">
    <name type="scientific">Streptomyces endocoffeicus</name>
    <dbReference type="NCBI Taxonomy" id="2898945"/>
    <lineage>
        <taxon>Bacteria</taxon>
        <taxon>Bacillati</taxon>
        <taxon>Actinomycetota</taxon>
        <taxon>Actinomycetes</taxon>
        <taxon>Kitasatosporales</taxon>
        <taxon>Streptomycetaceae</taxon>
        <taxon>Streptomyces</taxon>
    </lineage>
</organism>
<keyword evidence="2" id="KW-1003">Cell membrane</keyword>
<comment type="caution">
    <text evidence="10">The sequence shown here is derived from an EMBL/GenBank/DDBJ whole genome shotgun (WGS) entry which is preliminary data.</text>
</comment>
<evidence type="ECO:0000256" key="1">
    <source>
        <dbReference type="ARBA" id="ARBA00004651"/>
    </source>
</evidence>
<feature type="transmembrane region" description="Helical" evidence="7">
    <location>
        <begin position="372"/>
        <end position="394"/>
    </location>
</feature>
<keyword evidence="5 7" id="KW-0472">Membrane</keyword>
<feature type="transmembrane region" description="Helical" evidence="7">
    <location>
        <begin position="338"/>
        <end position="360"/>
    </location>
</feature>
<protein>
    <submittedName>
        <fullName evidence="10">ABC transporter permease</fullName>
    </submittedName>
</protein>
<evidence type="ECO:0000256" key="5">
    <source>
        <dbReference type="ARBA" id="ARBA00023136"/>
    </source>
</evidence>
<evidence type="ECO:0000256" key="4">
    <source>
        <dbReference type="ARBA" id="ARBA00022989"/>
    </source>
</evidence>
<dbReference type="Pfam" id="PF02687">
    <property type="entry name" value="FtsX"/>
    <property type="match status" value="1"/>
</dbReference>
<sequence>MSRRPDPRHLTAARLTPRRLSPADTLRVGGVGLRTRPTRVLLSALGIAIGIAAMVAVVAVSASSQAAFNAQLASVGTNMLTVTPGKDFVGEPAPLPENAAEMVRRIAPVENAAATGSVKDAKVYRNDRIPKAASRGIGVLGTGLGLPRTVGLHMAAGTWLNGAQSRYPAVVLGTTAAENLGITTPGAQIWLGEQWFTVTGILEKAPLAPELDSAALIGWDAAKTHLGFDGRPTMVYTRTADSKVDQVRGVLAATVNPEAPNEVTVSRPSDALSAKQAANQAFTSLLVGIGAIALLVGGVGVANTMVIAVLERRGEIGLRRALGATRGQIRTQFLTESVMLSALGGIGGAALGAGASAGYALSQHWQVVVPPWTLGVGVGATMAIGALAGLWPAVRAARLAPRAALSGP</sequence>
<feature type="transmembrane region" description="Helical" evidence="7">
    <location>
        <begin position="285"/>
        <end position="310"/>
    </location>
</feature>
<dbReference type="RefSeq" id="WP_201857106.1">
    <property type="nucleotide sequence ID" value="NZ_JAERRG010000030.1"/>
</dbReference>
<evidence type="ECO:0000256" key="3">
    <source>
        <dbReference type="ARBA" id="ARBA00022692"/>
    </source>
</evidence>
<evidence type="ECO:0000256" key="7">
    <source>
        <dbReference type="SAM" id="Phobius"/>
    </source>
</evidence>
<dbReference type="Proteomes" id="UP000621510">
    <property type="component" value="Unassembled WGS sequence"/>
</dbReference>
<feature type="domain" description="MacB-like periplasmic core" evidence="9">
    <location>
        <begin position="41"/>
        <end position="247"/>
    </location>
</feature>
<evidence type="ECO:0000313" key="11">
    <source>
        <dbReference type="Proteomes" id="UP000621510"/>
    </source>
</evidence>
<gene>
    <name evidence="10" type="ORF">JK364_44265</name>
</gene>
<keyword evidence="4 7" id="KW-1133">Transmembrane helix</keyword>
<dbReference type="EMBL" id="JAERRG010000030">
    <property type="protein sequence ID" value="MBL1119328.1"/>
    <property type="molecule type" value="Genomic_DNA"/>
</dbReference>
<dbReference type="PANTHER" id="PTHR30572:SF4">
    <property type="entry name" value="ABC TRANSPORTER PERMEASE YTRF"/>
    <property type="match status" value="1"/>
</dbReference>
<evidence type="ECO:0000256" key="6">
    <source>
        <dbReference type="ARBA" id="ARBA00038076"/>
    </source>
</evidence>
<dbReference type="InterPro" id="IPR025857">
    <property type="entry name" value="MacB_PCD"/>
</dbReference>